<proteinExistence type="predicted"/>
<organism evidence="1">
    <name type="scientific">Bacillus thuringiensis DB27</name>
    <dbReference type="NCBI Taxonomy" id="1431339"/>
    <lineage>
        <taxon>Bacteria</taxon>
        <taxon>Bacillati</taxon>
        <taxon>Bacillota</taxon>
        <taxon>Bacilli</taxon>
        <taxon>Bacillales</taxon>
        <taxon>Bacillaceae</taxon>
        <taxon>Bacillus</taxon>
        <taxon>Bacillus cereus group</taxon>
    </lineage>
</organism>
<accession>W8YDV6</accession>
<dbReference type="Proteomes" id="UP000030682">
    <property type="component" value="Unassembled WGS sequence"/>
</dbReference>
<reference evidence="1" key="2">
    <citation type="submission" date="2014-01" db="EMBL/GenBank/DDBJ databases">
        <authorList>
            <person name="Aslett M."/>
        </authorList>
    </citation>
    <scope>NUCLEOTIDE SEQUENCE [LARGE SCALE GENOMIC DNA]</scope>
    <source>
        <strain evidence="1">DB27</strain>
    </source>
</reference>
<protein>
    <submittedName>
        <fullName evidence="1">Uncharacterized protein</fullName>
    </submittedName>
</protein>
<dbReference type="AlphaFoldDB" id="W8YDV6"/>
<reference evidence="1" key="1">
    <citation type="submission" date="2014-01" db="EMBL/GenBank/DDBJ databases">
        <title>Draft genome sequence of highly nematicidal Bacillus thuringiensis DB27.</title>
        <authorList>
            <person name="Iatsenko I."/>
            <person name="Pickard D."/>
            <person name="Corton C."/>
            <person name="Dougan G."/>
            <person name="Sommer R.J."/>
        </authorList>
    </citation>
    <scope>NUCLEOTIDE SEQUENCE [LARGE SCALE GENOMIC DNA]</scope>
    <source>
        <strain evidence="1">DB27</strain>
    </source>
</reference>
<name>W8YDV6_BACTU</name>
<dbReference type="EMBL" id="HG810017">
    <property type="protein sequence ID" value="CDN36867.1"/>
    <property type="molecule type" value="Genomic_DNA"/>
</dbReference>
<dbReference type="HOGENOM" id="CLU_1529650_0_0_9"/>
<gene>
    <name evidence="1" type="ORF">BTDB27_003209</name>
</gene>
<evidence type="ECO:0000313" key="1">
    <source>
        <dbReference type="EMBL" id="CDN36867.1"/>
    </source>
</evidence>
<sequence length="175" mass="20390">MFAHDVKVLGHNVIKLFKATNHEQVKATLIVAHDPIDKMVEKEMAQLKAIKDDKECKDMCDVRTVINYYHTHKCLACGHQDKVNYPSKEAYQEVTVCPKCNGAFVDMWKLEKYKQHINKHKECEHKYQLMDSKTTTIQADNKQVSIHILGSFYCEKCLDIQFRGKIEEGEKKRCN</sequence>